<dbReference type="EMBL" id="GL945445">
    <property type="protein sequence ID" value="EGO18961.1"/>
    <property type="molecule type" value="Genomic_DNA"/>
</dbReference>
<dbReference type="AlphaFoldDB" id="F8PCK9"/>
<organism>
    <name type="scientific">Serpula lacrymans var. lacrymans (strain S7.9)</name>
    <name type="common">Dry rot fungus</name>
    <dbReference type="NCBI Taxonomy" id="578457"/>
    <lineage>
        <taxon>Eukaryota</taxon>
        <taxon>Fungi</taxon>
        <taxon>Dikarya</taxon>
        <taxon>Basidiomycota</taxon>
        <taxon>Agaricomycotina</taxon>
        <taxon>Agaricomycetes</taxon>
        <taxon>Agaricomycetidae</taxon>
        <taxon>Boletales</taxon>
        <taxon>Coniophorineae</taxon>
        <taxon>Serpulaceae</taxon>
        <taxon>Serpula</taxon>
    </lineage>
</organism>
<protein>
    <submittedName>
        <fullName evidence="1">Uncharacterized protein</fullName>
    </submittedName>
</protein>
<dbReference type="RefSeq" id="XP_007324185.1">
    <property type="nucleotide sequence ID" value="XM_007324123.1"/>
</dbReference>
<name>F8PCK9_SERL9</name>
<dbReference type="KEGG" id="sla:SERLADRAFT_480053"/>
<dbReference type="GeneID" id="18821459"/>
<reference evidence="1" key="1">
    <citation type="submission" date="2011-04" db="EMBL/GenBank/DDBJ databases">
        <title>Evolution of plant cell wall degrading machinery underlies the functional diversity of forest fungi.</title>
        <authorList>
            <consortium name="US DOE Joint Genome Institute (JGI-PGF)"/>
            <person name="Eastwood D.C."/>
            <person name="Floudas D."/>
            <person name="Binder M."/>
            <person name="Majcherczyk A."/>
            <person name="Schneider P."/>
            <person name="Aerts A."/>
            <person name="Asiegbu F.O."/>
            <person name="Baker S.E."/>
            <person name="Barry K."/>
            <person name="Bendiksby M."/>
            <person name="Blumentritt M."/>
            <person name="Coutinho P.M."/>
            <person name="Cullen D."/>
            <person name="Cullen D."/>
            <person name="Gathman A."/>
            <person name="Goodell B."/>
            <person name="Henrissat B."/>
            <person name="Ihrmark K."/>
            <person name="Kauserud H."/>
            <person name="Kohler A."/>
            <person name="LaButti K."/>
            <person name="Lapidus A."/>
            <person name="Lavin J.L."/>
            <person name="Lee Y.-H."/>
            <person name="Lindquist E."/>
            <person name="Lilly W."/>
            <person name="Lucas S."/>
            <person name="Morin E."/>
            <person name="Murat C."/>
            <person name="Oguiza J.A."/>
            <person name="Park J."/>
            <person name="Pisabarro A.G."/>
            <person name="Riley R."/>
            <person name="Rosling A."/>
            <person name="Salamov A."/>
            <person name="Schmidt O."/>
            <person name="Schmutz J."/>
            <person name="Skrede I."/>
            <person name="Stenlid J."/>
            <person name="Wiebenga A."/>
            <person name="Xie X."/>
            <person name="Kues U."/>
            <person name="Hibbett D.S."/>
            <person name="Hoffmeister D."/>
            <person name="Hogberg N."/>
            <person name="Martin F."/>
            <person name="Grigoriev I.V."/>
            <person name="Watkinson S.C."/>
        </authorList>
    </citation>
    <scope>NUCLEOTIDE SEQUENCE</scope>
    <source>
        <strain evidence="1">S7.9</strain>
    </source>
</reference>
<sequence>MSSEYATLPKALHPRLGYDNEKALEDIDGFDDLHPGFIPSKEARTGRAPKPPIMCWGYPFSFEKMENYALDNGFEGVLTGEADEEEDLQDAECTLARRHGMHRGRREYSGREGCERCRRR</sequence>
<dbReference type="Proteomes" id="UP000008064">
    <property type="component" value="Unassembled WGS sequence"/>
</dbReference>
<accession>F8PCK9</accession>
<gene>
    <name evidence="1" type="ORF">SERLADRAFT_480053</name>
</gene>
<evidence type="ECO:0000313" key="1">
    <source>
        <dbReference type="EMBL" id="EGO18961.1"/>
    </source>
</evidence>
<proteinExistence type="predicted"/>
<dbReference type="HOGENOM" id="CLU_2051061_0_0_1"/>